<feature type="compositionally biased region" description="Basic and acidic residues" evidence="2">
    <location>
        <begin position="66"/>
        <end position="90"/>
    </location>
</feature>
<dbReference type="Proteomes" id="UP000258309">
    <property type="component" value="Unassembled WGS sequence"/>
</dbReference>
<comment type="caution">
    <text evidence="3">The sequence shown here is derived from an EMBL/GenBank/DDBJ whole genome shotgun (WGS) entry which is preliminary data.</text>
</comment>
<feature type="compositionally biased region" description="Basic and acidic residues" evidence="2">
    <location>
        <begin position="628"/>
        <end position="637"/>
    </location>
</feature>
<feature type="non-terminal residue" evidence="3">
    <location>
        <position position="961"/>
    </location>
</feature>
<evidence type="ECO:0000313" key="4">
    <source>
        <dbReference type="Proteomes" id="UP000258309"/>
    </source>
</evidence>
<name>A0A3E2GWS0_SCYLI</name>
<proteinExistence type="predicted"/>
<evidence type="ECO:0008006" key="5">
    <source>
        <dbReference type="Google" id="ProtNLM"/>
    </source>
</evidence>
<accession>A0A3E2GWS0</accession>
<feature type="region of interest" description="Disordered" evidence="2">
    <location>
        <begin position="323"/>
        <end position="374"/>
    </location>
</feature>
<dbReference type="AlphaFoldDB" id="A0A3E2GWS0"/>
<feature type="region of interest" description="Disordered" evidence="2">
    <location>
        <begin position="602"/>
        <end position="789"/>
    </location>
</feature>
<feature type="compositionally biased region" description="Polar residues" evidence="2">
    <location>
        <begin position="742"/>
        <end position="754"/>
    </location>
</feature>
<keyword evidence="4" id="KW-1185">Reference proteome</keyword>
<sequence length="961" mass="105259">MEESAQSMRRFRPSRPESSASGTSRMTPQTSSTNSSTVNLPSRSDNVYNMRNRESGGGAGTSLLQERLRERKVESARRSKVDEKDAKAQREVQSSPVKAKASKSKEERRPNSTDTSSTTSKKGMGVKQMEEQVSTLHKQNFDLKLELYHRRQRQEALEARLDALEKDLAAQTEVNEELVAELEKRDQAVEEAVSIICDLEEEVKQLKREREIVRSFDQQTGYFNYKSVEELQKDAPAMPEQSKMEQDARPGKTVMRMPSFLSEKSEGAEALRSLYLPPSSYRNFSDGTLPKLAEDGATTADGNNSPRLSVLSESSFLSVYGDKHTPAAANGEAEDGPSPLQSTHQKSSSVEEWIQAGAPPGSTPRASQGRPGLAKSQFNSLLTSIESTSPLQRFDRLRRKLEKTQDLTAAAIHSQLRGTVSNNVSERARPVRLSNRDPPRLFTTDNKAGFELPRGLPPTPDTAHSSILRHRENSNDSYMQDGMDRMAQSQILNYPSSRDRHEALQSALIARPRSAGETITSKKDGHGWDYDAEEEYTETGSVSSNASNEPISPQRFQIRRAMTPDLFMMSGDWGRDMMFNRDPTSPGLPSHSRPLRYAALEKSGWKEPQSDDTVLASSVPNIRGNSRRNLEDAENQRKALNNSPRPDLPDRRSSLTATTKLRKSSLSGGLNSPVLSSQPAVVSSPISPRDSRTLSLKNRILGRNSEPPQSKPQQQQSMPSSSNAGSRTAQLRNERQYEARRSQSLTESDSSSARATPPPIKRSRGSGMAVGARPNSAGAGSGGNEKEKGVRGFVSAFGSDGASDGKVGGRRRTGSVDAAGLVGSAAAAANAEDDGNGGSGTAKASGAKRWFGRMGRCVLLRSRDSAFERAFEKKHHWKFKAYGRRIITDTRMGRDGGVIKRSLEALGEHRTSMILIWYAGVTSIIVTDSNDAAFGGGICTVLWVEVEGSEPEGYGKENSVL</sequence>
<evidence type="ECO:0000313" key="3">
    <source>
        <dbReference type="EMBL" id="RFU25559.1"/>
    </source>
</evidence>
<evidence type="ECO:0000256" key="1">
    <source>
        <dbReference type="SAM" id="Coils"/>
    </source>
</evidence>
<feature type="compositionally biased region" description="Basic and acidic residues" evidence="2">
    <location>
        <begin position="732"/>
        <end position="741"/>
    </location>
</feature>
<dbReference type="EMBL" id="NCSJ02000324">
    <property type="protein sequence ID" value="RFU25559.1"/>
    <property type="molecule type" value="Genomic_DNA"/>
</dbReference>
<feature type="compositionally biased region" description="Polar residues" evidence="2">
    <location>
        <begin position="538"/>
        <end position="553"/>
    </location>
</feature>
<feature type="region of interest" description="Disordered" evidence="2">
    <location>
        <begin position="1"/>
        <end position="126"/>
    </location>
</feature>
<dbReference type="OrthoDB" id="10251744at2759"/>
<reference evidence="3 4" key="1">
    <citation type="submission" date="2018-05" db="EMBL/GenBank/DDBJ databases">
        <title>Draft genome sequence of Scytalidium lignicola DSM 105466, a ubiquitous saprotrophic fungus.</title>
        <authorList>
            <person name="Buettner E."/>
            <person name="Gebauer A.M."/>
            <person name="Hofrichter M."/>
            <person name="Liers C."/>
            <person name="Kellner H."/>
        </authorList>
    </citation>
    <scope>NUCLEOTIDE SEQUENCE [LARGE SCALE GENOMIC DNA]</scope>
    <source>
        <strain evidence="3 4">DSM 105466</strain>
    </source>
</reference>
<feature type="coiled-coil region" evidence="1">
    <location>
        <begin position="126"/>
        <end position="181"/>
    </location>
</feature>
<dbReference type="OMA" id="REGHGWD"/>
<feature type="compositionally biased region" description="Polar residues" evidence="2">
    <location>
        <begin position="339"/>
        <end position="350"/>
    </location>
</feature>
<evidence type="ECO:0000256" key="2">
    <source>
        <dbReference type="SAM" id="MobiDB-lite"/>
    </source>
</evidence>
<feature type="non-terminal residue" evidence="3">
    <location>
        <position position="1"/>
    </location>
</feature>
<feature type="compositionally biased region" description="Polar residues" evidence="2">
    <location>
        <begin position="16"/>
        <end position="49"/>
    </location>
</feature>
<feature type="compositionally biased region" description="Polar residues" evidence="2">
    <location>
        <begin position="654"/>
        <end position="686"/>
    </location>
</feature>
<keyword evidence="1" id="KW-0175">Coiled coil</keyword>
<feature type="compositionally biased region" description="Polar residues" evidence="2">
    <location>
        <begin position="611"/>
        <end position="624"/>
    </location>
</feature>
<feature type="compositionally biased region" description="Basic and acidic residues" evidence="2">
    <location>
        <begin position="428"/>
        <end position="439"/>
    </location>
</feature>
<feature type="region of interest" description="Disordered" evidence="2">
    <location>
        <begin position="428"/>
        <end position="465"/>
    </location>
</feature>
<dbReference type="STRING" id="5539.A0A3E2GWS0"/>
<protein>
    <recommendedName>
        <fullName evidence="5">Centrosomin N-terminal motif 1 domain-containing protein</fullName>
    </recommendedName>
</protein>
<gene>
    <name evidence="3" type="ORF">B7463_g10778</name>
</gene>
<feature type="compositionally biased region" description="Low complexity" evidence="2">
    <location>
        <begin position="707"/>
        <end position="722"/>
    </location>
</feature>
<organism evidence="3 4">
    <name type="scientific">Scytalidium lignicola</name>
    <name type="common">Hyphomycete</name>
    <dbReference type="NCBI Taxonomy" id="5539"/>
    <lineage>
        <taxon>Eukaryota</taxon>
        <taxon>Fungi</taxon>
        <taxon>Dikarya</taxon>
        <taxon>Ascomycota</taxon>
        <taxon>Pezizomycotina</taxon>
        <taxon>Leotiomycetes</taxon>
        <taxon>Leotiomycetes incertae sedis</taxon>
        <taxon>Scytalidium</taxon>
    </lineage>
</organism>
<feature type="region of interest" description="Disordered" evidence="2">
    <location>
        <begin position="534"/>
        <end position="553"/>
    </location>
</feature>